<dbReference type="Proteomes" id="UP000016649">
    <property type="component" value="Unassembled WGS sequence"/>
</dbReference>
<evidence type="ECO:0000313" key="11">
    <source>
        <dbReference type="EMBL" id="ERJ91839.1"/>
    </source>
</evidence>
<dbReference type="Gene3D" id="3.90.470.10">
    <property type="entry name" value="Ribosomal protein L22/L17"/>
    <property type="match status" value="1"/>
</dbReference>
<evidence type="ECO:0000256" key="2">
    <source>
        <dbReference type="ARBA" id="ARBA00022730"/>
    </source>
</evidence>
<comment type="similarity">
    <text evidence="1 7 8">Belongs to the universal ribosomal protein uL22 family.</text>
</comment>
<dbReference type="InterPro" id="IPR001063">
    <property type="entry name" value="Ribosomal_uL22"/>
</dbReference>
<dbReference type="InterPro" id="IPR047867">
    <property type="entry name" value="Ribosomal_uL22_bac/org-type"/>
</dbReference>
<reference evidence="11 12" key="1">
    <citation type="submission" date="2013-08" db="EMBL/GenBank/DDBJ databases">
        <authorList>
            <person name="Weinstock G."/>
            <person name="Sodergren E."/>
            <person name="Wylie T."/>
            <person name="Fulton L."/>
            <person name="Fulton R."/>
            <person name="Fronick C."/>
            <person name="O'Laughlin M."/>
            <person name="Godfrey J."/>
            <person name="Miner T."/>
            <person name="Herter B."/>
            <person name="Appelbaum E."/>
            <person name="Cordes M."/>
            <person name="Lek S."/>
            <person name="Wollam A."/>
            <person name="Pepin K.H."/>
            <person name="Palsikar V.B."/>
            <person name="Mitreva M."/>
            <person name="Wilson R.K."/>
        </authorList>
    </citation>
    <scope>NUCLEOTIDE SEQUENCE [LARGE SCALE GENOMIC DNA]</scope>
    <source>
        <strain evidence="11 12">ATCC 700332</strain>
    </source>
</reference>
<comment type="function">
    <text evidence="7">The globular domain of the protein is located near the polypeptide exit tunnel on the outside of the subunit, while an extended beta-hairpin is found that lines the wall of the exit tunnel in the center of the 70S ribosome.</text>
</comment>
<keyword evidence="4 7" id="KW-0689">Ribosomal protein</keyword>
<evidence type="ECO:0000256" key="3">
    <source>
        <dbReference type="ARBA" id="ARBA00022884"/>
    </source>
</evidence>
<keyword evidence="5 7" id="KW-0687">Ribonucleoprotein</keyword>
<name>A0ABN0NWU3_TRELE</name>
<organism evidence="11 12">
    <name type="scientific">Treponema lecithinolyticum ATCC 700332</name>
    <dbReference type="NCBI Taxonomy" id="1321815"/>
    <lineage>
        <taxon>Bacteria</taxon>
        <taxon>Pseudomonadati</taxon>
        <taxon>Spirochaetota</taxon>
        <taxon>Spirochaetia</taxon>
        <taxon>Spirochaetales</taxon>
        <taxon>Treponemataceae</taxon>
        <taxon>Treponema</taxon>
    </lineage>
</organism>
<evidence type="ECO:0000256" key="5">
    <source>
        <dbReference type="ARBA" id="ARBA00023274"/>
    </source>
</evidence>
<comment type="caution">
    <text evidence="11">The sequence shown here is derived from an EMBL/GenBank/DDBJ whole genome shotgun (WGS) entry which is preliminary data.</text>
</comment>
<keyword evidence="3 7" id="KW-0694">RNA-binding</keyword>
<sequence length="121" mass="13530">MVKMAEKSGYRAITKFLIASPTKVRPVANVIKRKTCSEAMAILENMPQKGAALIRGTVKSAVANALFANKKLDEDMLFVKEIRIDEGPRLKRVWFRGKGRADMLLRRMCHITVVVAEKAGE</sequence>
<evidence type="ECO:0000256" key="1">
    <source>
        <dbReference type="ARBA" id="ARBA00009451"/>
    </source>
</evidence>
<evidence type="ECO:0000256" key="9">
    <source>
        <dbReference type="RuleBase" id="RU004006"/>
    </source>
</evidence>
<keyword evidence="2 7" id="KW-0699">rRNA-binding</keyword>
<proteinExistence type="inferred from homology"/>
<evidence type="ECO:0000256" key="10">
    <source>
        <dbReference type="RuleBase" id="RU004008"/>
    </source>
</evidence>
<evidence type="ECO:0000256" key="7">
    <source>
        <dbReference type="HAMAP-Rule" id="MF_01331"/>
    </source>
</evidence>
<dbReference type="EMBL" id="AWVH01000040">
    <property type="protein sequence ID" value="ERJ91839.1"/>
    <property type="molecule type" value="Genomic_DNA"/>
</dbReference>
<evidence type="ECO:0000313" key="12">
    <source>
        <dbReference type="Proteomes" id="UP000016649"/>
    </source>
</evidence>
<dbReference type="HAMAP" id="MF_01331_B">
    <property type="entry name" value="Ribosomal_uL22_B"/>
    <property type="match status" value="1"/>
</dbReference>
<dbReference type="Pfam" id="PF00237">
    <property type="entry name" value="Ribosomal_L22"/>
    <property type="match status" value="1"/>
</dbReference>
<dbReference type="PANTHER" id="PTHR13501:SF8">
    <property type="entry name" value="LARGE RIBOSOMAL SUBUNIT PROTEIN UL22M"/>
    <property type="match status" value="1"/>
</dbReference>
<accession>A0ABN0NWU3</accession>
<dbReference type="SUPFAM" id="SSF54843">
    <property type="entry name" value="Ribosomal protein L22"/>
    <property type="match status" value="1"/>
</dbReference>
<evidence type="ECO:0000256" key="6">
    <source>
        <dbReference type="ARBA" id="ARBA00035207"/>
    </source>
</evidence>
<dbReference type="InterPro" id="IPR005727">
    <property type="entry name" value="Ribosomal_uL22_bac/chlpt-type"/>
</dbReference>
<keyword evidence="12" id="KW-1185">Reference proteome</keyword>
<dbReference type="CDD" id="cd00336">
    <property type="entry name" value="Ribosomal_L22"/>
    <property type="match status" value="1"/>
</dbReference>
<evidence type="ECO:0000256" key="8">
    <source>
        <dbReference type="RuleBase" id="RU004005"/>
    </source>
</evidence>
<dbReference type="PROSITE" id="PS00464">
    <property type="entry name" value="RIBOSOMAL_L22"/>
    <property type="match status" value="1"/>
</dbReference>
<dbReference type="GO" id="GO:0005840">
    <property type="term" value="C:ribosome"/>
    <property type="evidence" value="ECO:0007669"/>
    <property type="project" value="UniProtKB-KW"/>
</dbReference>
<evidence type="ECO:0000256" key="4">
    <source>
        <dbReference type="ARBA" id="ARBA00022980"/>
    </source>
</evidence>
<comment type="function">
    <text evidence="7 10">This protein binds specifically to 23S rRNA; its binding is stimulated by other ribosomal proteins, e.g., L4, L17, and L20. It is important during the early stages of 50S assembly. It makes multiple contacts with different domains of the 23S rRNA in the assembled 50S subunit and ribosome.</text>
</comment>
<gene>
    <name evidence="7" type="primary">rplV</name>
    <name evidence="11" type="ORF">HMPREF9193_01846</name>
</gene>
<dbReference type="InterPro" id="IPR036394">
    <property type="entry name" value="Ribosomal_uL22_sf"/>
</dbReference>
<dbReference type="PANTHER" id="PTHR13501">
    <property type="entry name" value="CHLOROPLAST 50S RIBOSOMAL PROTEIN L22-RELATED"/>
    <property type="match status" value="1"/>
</dbReference>
<protein>
    <recommendedName>
        <fullName evidence="6 7">Large ribosomal subunit protein uL22</fullName>
    </recommendedName>
</protein>
<comment type="subunit">
    <text evidence="7 9">Part of the 50S ribosomal subunit.</text>
</comment>
<dbReference type="NCBIfam" id="TIGR01044">
    <property type="entry name" value="rplV_bact"/>
    <property type="match status" value="1"/>
</dbReference>
<dbReference type="InterPro" id="IPR018260">
    <property type="entry name" value="Ribosomal_uL22_CS"/>
</dbReference>